<dbReference type="Proteomes" id="UP001055439">
    <property type="component" value="Chromosome 6"/>
</dbReference>
<evidence type="ECO:0000313" key="3">
    <source>
        <dbReference type="EMBL" id="URE10680.1"/>
    </source>
</evidence>
<dbReference type="AlphaFoldDB" id="A0A9E7GAD0"/>
<evidence type="ECO:0000256" key="2">
    <source>
        <dbReference type="SAM" id="Phobius"/>
    </source>
</evidence>
<accession>A0A9E7GAD0</accession>
<evidence type="ECO:0000313" key="4">
    <source>
        <dbReference type="Proteomes" id="UP001055439"/>
    </source>
</evidence>
<organism evidence="3 4">
    <name type="scientific">Musa troglodytarum</name>
    <name type="common">fe'i banana</name>
    <dbReference type="NCBI Taxonomy" id="320322"/>
    <lineage>
        <taxon>Eukaryota</taxon>
        <taxon>Viridiplantae</taxon>
        <taxon>Streptophyta</taxon>
        <taxon>Embryophyta</taxon>
        <taxon>Tracheophyta</taxon>
        <taxon>Spermatophyta</taxon>
        <taxon>Magnoliopsida</taxon>
        <taxon>Liliopsida</taxon>
        <taxon>Zingiberales</taxon>
        <taxon>Musaceae</taxon>
        <taxon>Musa</taxon>
    </lineage>
</organism>
<keyword evidence="2" id="KW-0812">Transmembrane</keyword>
<reference evidence="3" key="1">
    <citation type="submission" date="2022-05" db="EMBL/GenBank/DDBJ databases">
        <title>The Musa troglodytarum L. genome provides insights into the mechanism of non-climacteric behaviour and enrichment of carotenoids.</title>
        <authorList>
            <person name="Wang J."/>
        </authorList>
    </citation>
    <scope>NUCLEOTIDE SEQUENCE</scope>
    <source>
        <tissue evidence="3">Leaf</tissue>
    </source>
</reference>
<proteinExistence type="predicted"/>
<keyword evidence="2" id="KW-1133">Transmembrane helix</keyword>
<sequence length="283" mass="31710">MVWNVWLQASFHESDRQGTNSFYLPVFTTIRSQIPIPRSIPHDLHRILTSCSTTHTCYTRIHSCMQLHSAFCSLIVCLHRTRTERRRNKAQPSIELLREGVASQVIFPKGSEFICRNRRRSVGIWCRYHSLVTPIAVIASAVVIVVLVVDDVIVLRLEDVVVDQRVKERGEDVISVRPVGEIFLGILCSGGSGAGDCARVRVTVWLWWNRLVDGVSNRSGQWFVGAGIYALPDELLAEVGVPVVLDLVICAPRNPPGYQRPPAGRTRRSNRRHDEETLGVGGV</sequence>
<keyword evidence="4" id="KW-1185">Reference proteome</keyword>
<feature type="transmembrane region" description="Helical" evidence="2">
    <location>
        <begin position="128"/>
        <end position="149"/>
    </location>
</feature>
<feature type="region of interest" description="Disordered" evidence="1">
    <location>
        <begin position="258"/>
        <end position="283"/>
    </location>
</feature>
<dbReference type="EMBL" id="CP097508">
    <property type="protein sequence ID" value="URE10680.1"/>
    <property type="molecule type" value="Genomic_DNA"/>
</dbReference>
<evidence type="ECO:0000256" key="1">
    <source>
        <dbReference type="SAM" id="MobiDB-lite"/>
    </source>
</evidence>
<gene>
    <name evidence="3" type="ORF">MUK42_36631</name>
</gene>
<protein>
    <submittedName>
        <fullName evidence="3">Uncharacterized protein</fullName>
    </submittedName>
</protein>
<name>A0A9E7GAD0_9LILI</name>
<keyword evidence="2" id="KW-0472">Membrane</keyword>